<evidence type="ECO:0000313" key="3">
    <source>
        <dbReference type="Proteomes" id="UP000714380"/>
    </source>
</evidence>
<reference evidence="2 3" key="1">
    <citation type="submission" date="2020-12" db="EMBL/GenBank/DDBJ databases">
        <title>Novel Thalassolituus-related marine hydrocarbonoclastic bacteria mediated algae-derived hydrocarbons mineralization in twilight zone of the northern South China Sea.</title>
        <authorList>
            <person name="Dong C."/>
        </authorList>
    </citation>
    <scope>NUCLEOTIDE SEQUENCE [LARGE SCALE GENOMIC DNA]</scope>
    <source>
        <strain evidence="2 3">IMCC1826</strain>
    </source>
</reference>
<organism evidence="2 3">
    <name type="scientific">Thalassolituus marinus</name>
    <dbReference type="NCBI Taxonomy" id="671053"/>
    <lineage>
        <taxon>Bacteria</taxon>
        <taxon>Pseudomonadati</taxon>
        <taxon>Pseudomonadota</taxon>
        <taxon>Gammaproteobacteria</taxon>
        <taxon>Oceanospirillales</taxon>
        <taxon>Oceanospirillaceae</taxon>
        <taxon>Thalassolituus</taxon>
    </lineage>
</organism>
<feature type="domain" description="Thioredoxin" evidence="1">
    <location>
        <begin position="16"/>
        <end position="190"/>
    </location>
</feature>
<dbReference type="RefSeq" id="WP_225676521.1">
    <property type="nucleotide sequence ID" value="NZ_JAEDAH010000097.1"/>
</dbReference>
<dbReference type="SUPFAM" id="SSF52833">
    <property type="entry name" value="Thioredoxin-like"/>
    <property type="match status" value="1"/>
</dbReference>
<dbReference type="PANTHER" id="PTHR42852">
    <property type="entry name" value="THIOL:DISULFIDE INTERCHANGE PROTEIN DSBE"/>
    <property type="match status" value="1"/>
</dbReference>
<dbReference type="Gene3D" id="3.40.30.10">
    <property type="entry name" value="Glutaredoxin"/>
    <property type="match status" value="1"/>
</dbReference>
<dbReference type="EMBL" id="JAEDAH010000097">
    <property type="protein sequence ID" value="MCA6065004.1"/>
    <property type="molecule type" value="Genomic_DNA"/>
</dbReference>
<comment type="caution">
    <text evidence="2">The sequence shown here is derived from an EMBL/GenBank/DDBJ whole genome shotgun (WGS) entry which is preliminary data.</text>
</comment>
<sequence length="194" mass="21630">MTSTQQAGRQSDVVQLNPGDSLPAFSLPALDGSIWSSRDLQGRRALVVFFRFASCPFCNLRLHQLIQRQAEWPQDFTVIAVFDSSAAELRPYAERHHAPFPVLADYRAEVHRRFGVRYSWLGVIRGMLARLPTALYSMLVKGYWPTSVSGALHTMPMNFLVDEQGTIVTAYYGKDEGDHLPLAAIEAFAQGGEA</sequence>
<dbReference type="PANTHER" id="PTHR42852:SF18">
    <property type="entry name" value="CHROMOSOME UNDETERMINED SCAFFOLD_47, WHOLE GENOME SHOTGUN SEQUENCE"/>
    <property type="match status" value="1"/>
</dbReference>
<keyword evidence="3" id="KW-1185">Reference proteome</keyword>
<accession>A0ABS7ZTG8</accession>
<dbReference type="InterPro" id="IPR050553">
    <property type="entry name" value="Thioredoxin_ResA/DsbE_sf"/>
</dbReference>
<evidence type="ECO:0000259" key="1">
    <source>
        <dbReference type="PROSITE" id="PS51352"/>
    </source>
</evidence>
<dbReference type="InterPro" id="IPR036249">
    <property type="entry name" value="Thioredoxin-like_sf"/>
</dbReference>
<dbReference type="PROSITE" id="PS51352">
    <property type="entry name" value="THIOREDOXIN_2"/>
    <property type="match status" value="1"/>
</dbReference>
<name>A0ABS7ZTG8_9GAMM</name>
<proteinExistence type="predicted"/>
<evidence type="ECO:0000313" key="2">
    <source>
        <dbReference type="EMBL" id="MCA6065004.1"/>
    </source>
</evidence>
<dbReference type="InterPro" id="IPR000866">
    <property type="entry name" value="AhpC/TSA"/>
</dbReference>
<dbReference type="Proteomes" id="UP000714380">
    <property type="component" value="Unassembled WGS sequence"/>
</dbReference>
<protein>
    <submittedName>
        <fullName evidence="2">Redoxin domain-containing protein</fullName>
    </submittedName>
</protein>
<gene>
    <name evidence="2" type="ORF">I9W95_15485</name>
</gene>
<dbReference type="InterPro" id="IPR013766">
    <property type="entry name" value="Thioredoxin_domain"/>
</dbReference>
<dbReference type="Pfam" id="PF00578">
    <property type="entry name" value="AhpC-TSA"/>
    <property type="match status" value="1"/>
</dbReference>